<name>A0A5B9E568_9BACT</name>
<reference evidence="5 6" key="1">
    <citation type="submission" date="2019-08" db="EMBL/GenBank/DDBJ databases">
        <title>Complete genome sequence of Terriglobus albidus strain ORNL.</title>
        <authorList>
            <person name="Podar M."/>
        </authorList>
    </citation>
    <scope>NUCLEOTIDE SEQUENCE [LARGE SCALE GENOMIC DNA]</scope>
    <source>
        <strain evidence="5 6">ORNL</strain>
    </source>
</reference>
<gene>
    <name evidence="5" type="ORF">FTW19_05050</name>
</gene>
<evidence type="ECO:0000259" key="4">
    <source>
        <dbReference type="Pfam" id="PF25183"/>
    </source>
</evidence>
<dbReference type="Gene3D" id="2.40.170.20">
    <property type="entry name" value="TonB-dependent receptor, beta-barrel domain"/>
    <property type="match status" value="1"/>
</dbReference>
<keyword evidence="2" id="KW-0472">Membrane</keyword>
<dbReference type="InterPro" id="IPR057601">
    <property type="entry name" value="Oar-like_b-barrel"/>
</dbReference>
<dbReference type="OrthoDB" id="97893at2"/>
<keyword evidence="6" id="KW-1185">Reference proteome</keyword>
<sequence>MPRKWNVLVVLLLLGFAVYGHRAMAQLSGGIVTGSAHDPSGAAITGAKVTIRNNESGESIELSTNGSGDFTSATLRPGQYAVSITAAGFESVRQDNLIVQVGSKSSANLVLPVGAATATVDVMAQAPAMETSVGSVGTVVESRPVQELPLNGRNALALTLETPAVRSNSANNPQGFADRGTSLSAIVINNGPTAMNANLLDGANNLNNFSGEIAINPQVDAVQEFRVQTGYMSAEFGLTGGGVITLASKAGGNKYHGDVYEFLRNDYLDARPYFLETTAQKPPLRYNQFGGAVGGPILREKLFFFANYEQFKYVTSAVYIASVPTLNQRKGDFSDLQTCSYNASGAPVVTLTRIYDPNTTVAAGNSFIRTQFPGNKINRALDPVALNIQNAIYPEPNRTASDTCQRLSNTNNFQSVKQNIRSMYQSLGRFDYRLTNRQSIFGRYAYYVNNTDNGSTNGSYLPSPIVAKRNDAFGSQSFVLSHTFTISSSTINEARVALTRTTFPFTVANYNQNWPSKLGLPSNVPSFVFPTITGTGQPAVNGQVGQRNTANPQISDTVTMIRGKHSLRFGVVLAHSQANNSQMTTPSGNFSFSSALTNQPNATAGTGNAYASFLLGAVQSATLTVYREPGYWNFLTSGFVQDDIKVTPRFTLNVGLRYDFQQTPREHHDGLSNFDPNAVSPSVGKPGTTAYATKGGYGRTFTGDDYKNFGPRLGFAWDLFGDGHTSVRGGVGIYYISLNNQLFNQPTAGFSSTTTNYTSTNAGIVPAFLLSAGFPYAPLQPQGAAGGSDFLLGQSIAYIRPKASTPSSQQWNLNLQHEFRGGFVAEIGYLGNHGVHMISGDYNMNVLPNQYLSLGDSLRQNVANPYAGKVPGSLGASTITRRQSLLPYPYYNAVTVTSPRDGNFHGDAMMLAVQRRAARGLTLLTSYTFSKLLDNGIANPLDGYIGISSSGGVITPQDSNNRQLEYSLDPTDIKHRFVSSALYELPFGHGRRWLANTGGLMDRLVSGWQMNGVVTAQSGLPLTISGANNNLATRPSFVPGKSAKDVNKSSRSVTSWFDGTVFQNPDNWTYGNVPRVLPNARGPKYVNLDASIFKTTSITESVKLQLRLESFNALNHPNFRLPNTSFVPASGSNGLNTSASFGQITSDIQPRNVQIAAKILF</sequence>
<dbReference type="Gene3D" id="2.60.40.1120">
    <property type="entry name" value="Carboxypeptidase-like, regulatory domain"/>
    <property type="match status" value="1"/>
</dbReference>
<dbReference type="GO" id="GO:0009279">
    <property type="term" value="C:cell outer membrane"/>
    <property type="evidence" value="ECO:0007669"/>
    <property type="project" value="UniProtKB-SubCell"/>
</dbReference>
<dbReference type="Proteomes" id="UP000321820">
    <property type="component" value="Chromosome"/>
</dbReference>
<proteinExistence type="predicted"/>
<evidence type="ECO:0000256" key="1">
    <source>
        <dbReference type="ARBA" id="ARBA00004442"/>
    </source>
</evidence>
<dbReference type="SUPFAM" id="SSF49452">
    <property type="entry name" value="Starch-binding domain-like"/>
    <property type="match status" value="1"/>
</dbReference>
<evidence type="ECO:0000256" key="2">
    <source>
        <dbReference type="ARBA" id="ARBA00023136"/>
    </source>
</evidence>
<dbReference type="KEGG" id="talb:FTW19_05050"/>
<evidence type="ECO:0000313" key="6">
    <source>
        <dbReference type="Proteomes" id="UP000321820"/>
    </source>
</evidence>
<protein>
    <recommendedName>
        <fullName evidence="4">TonB-dependent transporter Oar-like beta-barrel domain-containing protein</fullName>
    </recommendedName>
</protein>
<keyword evidence="3" id="KW-0998">Cell outer membrane</keyword>
<dbReference type="InterPro" id="IPR036942">
    <property type="entry name" value="Beta-barrel_TonB_sf"/>
</dbReference>
<dbReference type="GO" id="GO:0030246">
    <property type="term" value="F:carbohydrate binding"/>
    <property type="evidence" value="ECO:0007669"/>
    <property type="project" value="InterPro"/>
</dbReference>
<evidence type="ECO:0000256" key="3">
    <source>
        <dbReference type="ARBA" id="ARBA00023237"/>
    </source>
</evidence>
<dbReference type="Pfam" id="PF25183">
    <property type="entry name" value="OMP_b-brl_4"/>
    <property type="match status" value="1"/>
</dbReference>
<dbReference type="RefSeq" id="WP_147646624.1">
    <property type="nucleotide sequence ID" value="NZ_CP042806.1"/>
</dbReference>
<dbReference type="EMBL" id="CP042806">
    <property type="protein sequence ID" value="QEE27433.1"/>
    <property type="molecule type" value="Genomic_DNA"/>
</dbReference>
<evidence type="ECO:0000313" key="5">
    <source>
        <dbReference type="EMBL" id="QEE27433.1"/>
    </source>
</evidence>
<dbReference type="AlphaFoldDB" id="A0A5B9E568"/>
<comment type="subcellular location">
    <subcellularLocation>
        <location evidence="1">Cell outer membrane</location>
    </subcellularLocation>
</comment>
<dbReference type="SUPFAM" id="SSF56935">
    <property type="entry name" value="Porins"/>
    <property type="match status" value="1"/>
</dbReference>
<dbReference type="Pfam" id="PF13620">
    <property type="entry name" value="CarboxypepD_reg"/>
    <property type="match status" value="1"/>
</dbReference>
<feature type="domain" description="TonB-dependent transporter Oar-like beta-barrel" evidence="4">
    <location>
        <begin position="248"/>
        <end position="1154"/>
    </location>
</feature>
<dbReference type="InterPro" id="IPR013784">
    <property type="entry name" value="Carb-bd-like_fold"/>
</dbReference>
<accession>A0A5B9E568</accession>
<organism evidence="5 6">
    <name type="scientific">Terriglobus albidus</name>
    <dbReference type="NCBI Taxonomy" id="1592106"/>
    <lineage>
        <taxon>Bacteria</taxon>
        <taxon>Pseudomonadati</taxon>
        <taxon>Acidobacteriota</taxon>
        <taxon>Terriglobia</taxon>
        <taxon>Terriglobales</taxon>
        <taxon>Acidobacteriaceae</taxon>
        <taxon>Terriglobus</taxon>
    </lineage>
</organism>